<dbReference type="AlphaFoldDB" id="F7NIG6"/>
<name>F7NIG6_9FIRM</name>
<sequence>METMRQERDSLGTRDVPDQAYYGIHTLRASENFPLSGMKTHDNLIQAIALIKKAAAEVNGELGYLPPTTAQAIVRAADEVMAGKWGDHFIVDALQGGAGTSSHMNVNEVLANRACELLGGKKGDYQLVHPLDHVNLGQSTNDVYPTALRLAAIWLLQPLRKPVLSFRMHCKARKPNLRR</sequence>
<dbReference type="SUPFAM" id="SSF48557">
    <property type="entry name" value="L-aspartase-like"/>
    <property type="match status" value="1"/>
</dbReference>
<dbReference type="GO" id="GO:0006531">
    <property type="term" value="P:aspartate metabolic process"/>
    <property type="evidence" value="ECO:0007669"/>
    <property type="project" value="TreeGrafter"/>
</dbReference>
<dbReference type="InterPro" id="IPR024083">
    <property type="entry name" value="Fumarase/histidase_N"/>
</dbReference>
<evidence type="ECO:0000313" key="4">
    <source>
        <dbReference type="Proteomes" id="UP000003240"/>
    </source>
</evidence>
<proteinExistence type="predicted"/>
<gene>
    <name evidence="3" type="ORF">ALO_09344</name>
</gene>
<dbReference type="InterPro" id="IPR051546">
    <property type="entry name" value="Aspartate_Ammonia-Lyase"/>
</dbReference>
<dbReference type="RefSeq" id="WP_004094988.1">
    <property type="nucleotide sequence ID" value="NZ_AFGF01000074.1"/>
</dbReference>
<dbReference type="Pfam" id="PF00206">
    <property type="entry name" value="Lyase_1"/>
    <property type="match status" value="1"/>
</dbReference>
<dbReference type="STRING" id="1009370.ALO_09344"/>
<dbReference type="InterPro" id="IPR008948">
    <property type="entry name" value="L-Aspartase-like"/>
</dbReference>
<feature type="domain" description="Fumarate lyase N-terminal" evidence="2">
    <location>
        <begin position="13"/>
        <end position="156"/>
    </location>
</feature>
<evidence type="ECO:0000256" key="1">
    <source>
        <dbReference type="ARBA" id="ARBA00023239"/>
    </source>
</evidence>
<dbReference type="Proteomes" id="UP000003240">
    <property type="component" value="Unassembled WGS sequence"/>
</dbReference>
<dbReference type="GO" id="GO:0008797">
    <property type="term" value="F:aspartate ammonia-lyase activity"/>
    <property type="evidence" value="ECO:0007669"/>
    <property type="project" value="TreeGrafter"/>
</dbReference>
<dbReference type="InterPro" id="IPR022761">
    <property type="entry name" value="Fumarate_lyase_N"/>
</dbReference>
<dbReference type="PANTHER" id="PTHR42696:SF2">
    <property type="entry name" value="ASPARTATE AMMONIA-LYASE"/>
    <property type="match status" value="1"/>
</dbReference>
<dbReference type="GO" id="GO:0005829">
    <property type="term" value="C:cytosol"/>
    <property type="evidence" value="ECO:0007669"/>
    <property type="project" value="TreeGrafter"/>
</dbReference>
<accession>F7NIG6</accession>
<keyword evidence="1 3" id="KW-0456">Lyase</keyword>
<dbReference type="Gene3D" id="1.10.275.10">
    <property type="entry name" value="Fumarase/aspartase (N-terminal domain)"/>
    <property type="match status" value="1"/>
</dbReference>
<dbReference type="PANTHER" id="PTHR42696">
    <property type="entry name" value="ASPARTATE AMMONIA-LYASE"/>
    <property type="match status" value="1"/>
</dbReference>
<organism evidence="3 4">
    <name type="scientific">Acetonema longum DSM 6540</name>
    <dbReference type="NCBI Taxonomy" id="1009370"/>
    <lineage>
        <taxon>Bacteria</taxon>
        <taxon>Bacillati</taxon>
        <taxon>Bacillota</taxon>
        <taxon>Negativicutes</taxon>
        <taxon>Acetonemataceae</taxon>
        <taxon>Acetonema</taxon>
    </lineage>
</organism>
<comment type="caution">
    <text evidence="3">The sequence shown here is derived from an EMBL/GenBank/DDBJ whole genome shotgun (WGS) entry which is preliminary data.</text>
</comment>
<dbReference type="FunFam" id="1.10.275.10:FF:000001">
    <property type="entry name" value="Fumarate hydratase, mitochondrial"/>
    <property type="match status" value="1"/>
</dbReference>
<keyword evidence="4" id="KW-1185">Reference proteome</keyword>
<dbReference type="EMBL" id="AFGF01000074">
    <property type="protein sequence ID" value="EGO64196.1"/>
    <property type="molecule type" value="Genomic_DNA"/>
</dbReference>
<dbReference type="eggNOG" id="COG1027">
    <property type="taxonomic scope" value="Bacteria"/>
</dbReference>
<evidence type="ECO:0000259" key="2">
    <source>
        <dbReference type="Pfam" id="PF00206"/>
    </source>
</evidence>
<evidence type="ECO:0000313" key="3">
    <source>
        <dbReference type="EMBL" id="EGO64196.1"/>
    </source>
</evidence>
<reference evidence="3 4" key="1">
    <citation type="journal article" date="2011" name="EMBO J.">
        <title>Structural diversity of bacterial flagellar motors.</title>
        <authorList>
            <person name="Chen S."/>
            <person name="Beeby M."/>
            <person name="Murphy G.E."/>
            <person name="Leadbetter J.R."/>
            <person name="Hendrixson D.R."/>
            <person name="Briegel A."/>
            <person name="Li Z."/>
            <person name="Shi J."/>
            <person name="Tocheva E.I."/>
            <person name="Muller A."/>
            <person name="Dobro M.J."/>
            <person name="Jensen G.J."/>
        </authorList>
    </citation>
    <scope>NUCLEOTIDE SEQUENCE [LARGE SCALE GENOMIC DNA]</scope>
    <source>
        <strain evidence="3 4">DSM 6540</strain>
    </source>
</reference>
<protein>
    <submittedName>
        <fullName evidence="3">Fumarate lyase</fullName>
    </submittedName>
</protein>